<evidence type="ECO:0000256" key="2">
    <source>
        <dbReference type="SAM" id="Phobius"/>
    </source>
</evidence>
<dbReference type="InterPro" id="IPR011723">
    <property type="entry name" value="Znf/thioredoxin_put"/>
</dbReference>
<keyword evidence="2" id="KW-1133">Transmembrane helix</keyword>
<reference evidence="4 5" key="1">
    <citation type="submission" date="2024-06" db="EMBL/GenBank/DDBJ databases">
        <title>Genomic Encyclopedia of Type Strains, Phase IV (KMG-IV): sequencing the most valuable type-strain genomes for metagenomic binning, comparative biology and taxonomic classification.</title>
        <authorList>
            <person name="Goeker M."/>
        </authorList>
    </citation>
    <scope>NUCLEOTIDE SEQUENCE [LARGE SCALE GENOMIC DNA]</scope>
    <source>
        <strain evidence="4 5">DSM 21331</strain>
    </source>
</reference>
<dbReference type="EMBL" id="JBEPMM010000001">
    <property type="protein sequence ID" value="MET3691317.1"/>
    <property type="molecule type" value="Genomic_DNA"/>
</dbReference>
<dbReference type="NCBIfam" id="TIGR02098">
    <property type="entry name" value="MJ0042_CXXC"/>
    <property type="match status" value="1"/>
</dbReference>
<dbReference type="Pfam" id="PF13717">
    <property type="entry name" value="Zn_ribbon_4"/>
    <property type="match status" value="1"/>
</dbReference>
<evidence type="ECO:0000256" key="1">
    <source>
        <dbReference type="SAM" id="MobiDB-lite"/>
    </source>
</evidence>
<dbReference type="Proteomes" id="UP001549145">
    <property type="component" value="Unassembled WGS sequence"/>
</dbReference>
<evidence type="ECO:0000313" key="4">
    <source>
        <dbReference type="EMBL" id="MET3691317.1"/>
    </source>
</evidence>
<organism evidence="4 5">
    <name type="scientific">Methylobacterium goesingense</name>
    <dbReference type="NCBI Taxonomy" id="243690"/>
    <lineage>
        <taxon>Bacteria</taxon>
        <taxon>Pseudomonadati</taxon>
        <taxon>Pseudomonadota</taxon>
        <taxon>Alphaproteobacteria</taxon>
        <taxon>Hyphomicrobiales</taxon>
        <taxon>Methylobacteriaceae</taxon>
        <taxon>Methylobacterium</taxon>
    </lineage>
</organism>
<keyword evidence="2" id="KW-0812">Transmembrane</keyword>
<feature type="compositionally biased region" description="Low complexity" evidence="1">
    <location>
        <begin position="82"/>
        <end position="92"/>
    </location>
</feature>
<keyword evidence="2" id="KW-0472">Membrane</keyword>
<feature type="compositionally biased region" description="Basic residues" evidence="1">
    <location>
        <begin position="98"/>
        <end position="110"/>
    </location>
</feature>
<proteinExistence type="predicted"/>
<accession>A0ABV2L0G4</accession>
<sequence length="269" mass="27884">MLIVCPACASEYQIDLDRVGAEGRSVRCAACRETWFISPDEVSAALEAEMSAAMMAASGTDPDAAESRASAQADLDAWEAALSAEPEPAPSVEEPRSRPRTKPKPAKAKGRGFPLASPGAALGLALVAGLGLAVLGRTGVVRAMPQSAGLYARAGLPVNLRGLDLRDVVAFQVPGEGAQGQLVVEGDLVGVAAAGAEVPPIEVEVRDGRDQPLYRWQIAPPRPVLDKGETARFRASLSAPPAQGRSVRVHFANAADETPAKGDASAKHP</sequence>
<protein>
    <submittedName>
        <fullName evidence="4">Zn finger-like uncharacterized protein</fullName>
    </submittedName>
</protein>
<gene>
    <name evidence="4" type="ORF">ABID43_000836</name>
</gene>
<feature type="domain" description="Zinc finger/thioredoxin putative" evidence="3">
    <location>
        <begin position="1"/>
        <end position="36"/>
    </location>
</feature>
<feature type="transmembrane region" description="Helical" evidence="2">
    <location>
        <begin position="112"/>
        <end position="135"/>
    </location>
</feature>
<dbReference type="RefSeq" id="WP_238276089.1">
    <property type="nucleotide sequence ID" value="NZ_BPQL01000014.1"/>
</dbReference>
<evidence type="ECO:0000313" key="5">
    <source>
        <dbReference type="Proteomes" id="UP001549145"/>
    </source>
</evidence>
<keyword evidence="5" id="KW-1185">Reference proteome</keyword>
<evidence type="ECO:0000259" key="3">
    <source>
        <dbReference type="Pfam" id="PF13717"/>
    </source>
</evidence>
<comment type="caution">
    <text evidence="4">The sequence shown here is derived from an EMBL/GenBank/DDBJ whole genome shotgun (WGS) entry which is preliminary data.</text>
</comment>
<name>A0ABV2L0G4_9HYPH</name>
<feature type="region of interest" description="Disordered" evidence="1">
    <location>
        <begin position="82"/>
        <end position="112"/>
    </location>
</feature>